<name>A0A4U0UX70_9PEZI</name>
<dbReference type="Proteomes" id="UP000309340">
    <property type="component" value="Unassembled WGS sequence"/>
</dbReference>
<evidence type="ECO:0000313" key="2">
    <source>
        <dbReference type="Proteomes" id="UP000309340"/>
    </source>
</evidence>
<reference evidence="1 2" key="1">
    <citation type="submission" date="2017-03" db="EMBL/GenBank/DDBJ databases">
        <title>Genomes of endolithic fungi from Antarctica.</title>
        <authorList>
            <person name="Coleine C."/>
            <person name="Masonjones S."/>
            <person name="Stajich J.E."/>
        </authorList>
    </citation>
    <scope>NUCLEOTIDE SEQUENCE [LARGE SCALE GENOMIC DNA]</scope>
    <source>
        <strain evidence="1 2">CCFEE 5184</strain>
    </source>
</reference>
<accession>A0A4U0UX70</accession>
<gene>
    <name evidence="1" type="ORF">B0A55_13658</name>
</gene>
<proteinExistence type="predicted"/>
<comment type="caution">
    <text evidence="1">The sequence shown here is derived from an EMBL/GenBank/DDBJ whole genome shotgun (WGS) entry which is preliminary data.</text>
</comment>
<sequence>MLQRYKSLPLVCIEFRDGYDEPRGQRLWCHTAHDWQTPYNQGDTLAALRRSKTPLVTYLLLTLLDLPVCRGAYVRALEEILHLGEMESTEGLPGLYDYEYMCTAFEAAEM</sequence>
<evidence type="ECO:0000313" key="1">
    <source>
        <dbReference type="EMBL" id="TKA40657.1"/>
    </source>
</evidence>
<protein>
    <submittedName>
        <fullName evidence="1">Uncharacterized protein</fullName>
    </submittedName>
</protein>
<keyword evidence="2" id="KW-1185">Reference proteome</keyword>
<organism evidence="1 2">
    <name type="scientific">Friedmanniomyces simplex</name>
    <dbReference type="NCBI Taxonomy" id="329884"/>
    <lineage>
        <taxon>Eukaryota</taxon>
        <taxon>Fungi</taxon>
        <taxon>Dikarya</taxon>
        <taxon>Ascomycota</taxon>
        <taxon>Pezizomycotina</taxon>
        <taxon>Dothideomycetes</taxon>
        <taxon>Dothideomycetidae</taxon>
        <taxon>Mycosphaerellales</taxon>
        <taxon>Teratosphaeriaceae</taxon>
        <taxon>Friedmanniomyces</taxon>
    </lineage>
</organism>
<dbReference type="EMBL" id="NAJQ01002615">
    <property type="protein sequence ID" value="TKA40657.1"/>
    <property type="molecule type" value="Genomic_DNA"/>
</dbReference>
<dbReference type="AlphaFoldDB" id="A0A4U0UX70"/>
<dbReference type="OrthoDB" id="3968884at2759"/>